<evidence type="ECO:0000259" key="1">
    <source>
        <dbReference type="Pfam" id="PF04422"/>
    </source>
</evidence>
<dbReference type="Proteomes" id="UP001227126">
    <property type="component" value="Unassembled WGS sequence"/>
</dbReference>
<evidence type="ECO:0000313" key="4">
    <source>
        <dbReference type="Proteomes" id="UP001227126"/>
    </source>
</evidence>
<dbReference type="Pfam" id="PF04422">
    <property type="entry name" value="FrhB_FdhB_N"/>
    <property type="match status" value="1"/>
</dbReference>
<gene>
    <name evidence="3" type="ORF">QO034_15810</name>
</gene>
<evidence type="ECO:0000313" key="3">
    <source>
        <dbReference type="EMBL" id="MDK3074562.1"/>
    </source>
</evidence>
<accession>A0ABT7FHJ3</accession>
<name>A0ABT7FHJ3_9RHOB</name>
<dbReference type="RefSeq" id="WP_284486492.1">
    <property type="nucleotide sequence ID" value="NZ_JASNJE010000021.1"/>
</dbReference>
<dbReference type="InterPro" id="IPR045220">
    <property type="entry name" value="FRHB/FDHB/HCAR-like"/>
</dbReference>
<keyword evidence="4" id="KW-1185">Reference proteome</keyword>
<dbReference type="PANTHER" id="PTHR31332:SF0">
    <property type="entry name" value="7-HYDROXYMETHYL CHLOROPHYLL A REDUCTASE, CHLOROPLASTIC"/>
    <property type="match status" value="1"/>
</dbReference>
<reference evidence="3 4" key="1">
    <citation type="submission" date="2023-05" db="EMBL/GenBank/DDBJ databases">
        <title>Sedimentitalea sp. nov. JM2-8.</title>
        <authorList>
            <person name="Huang J."/>
        </authorList>
    </citation>
    <scope>NUCLEOTIDE SEQUENCE [LARGE SCALE GENOMIC DNA]</scope>
    <source>
        <strain evidence="3 4">JM2-8</strain>
    </source>
</reference>
<dbReference type="PANTHER" id="PTHR31332">
    <property type="entry name" value="7-HYDROXYMETHYL CHLOROPHYLL A REDUCTASE, CHLOROPLASTIC"/>
    <property type="match status" value="1"/>
</dbReference>
<dbReference type="InterPro" id="IPR007525">
    <property type="entry name" value="FrhB_FdhB_C"/>
</dbReference>
<sequence length="373" mass="39712">MVLDPPGYLRPHQTGALTSEEDALISRICPGLGQAVESGTRTDDVLWGPYLSLQTGFSTGTELRHAASSGGALSAVLVHLLQAKAIDAVIQTAASSQVPVANATVISTSVEDVTRAAGSRYAPSTPLAELADQLNDHRRFAFVGKPCDVAALRALAKEDPRVNDRFPVVLSFFCAGVPSQTGAEEILTGLGTDMAATTSFRYRGNGWPGRATARLKDGSERSMTYAESWGGILSKHVQLRCKICADGTGTAADLVFADAWHSDEKGYPLFEEHDGISLIVARTDRGSAILADAVATGHLETQPFDPSELAAIQPGQSGRRQALLARLLGLRLLGRPIPRYRGLHVLSAAKRNTLSSTLKNFFGVIRRGLTGRL</sequence>
<feature type="domain" description="Coenzyme F420 hydrogenase/dehydrogenase beta subunit N-terminal" evidence="1">
    <location>
        <begin position="55"/>
        <end position="129"/>
    </location>
</feature>
<organism evidence="3 4">
    <name type="scientific">Sedimentitalea xiamensis</name>
    <dbReference type="NCBI Taxonomy" id="3050037"/>
    <lineage>
        <taxon>Bacteria</taxon>
        <taxon>Pseudomonadati</taxon>
        <taxon>Pseudomonadota</taxon>
        <taxon>Alphaproteobacteria</taxon>
        <taxon>Rhodobacterales</taxon>
        <taxon>Paracoccaceae</taxon>
        <taxon>Sedimentitalea</taxon>
    </lineage>
</organism>
<comment type="caution">
    <text evidence="3">The sequence shown here is derived from an EMBL/GenBank/DDBJ whole genome shotgun (WGS) entry which is preliminary data.</text>
</comment>
<feature type="domain" description="Coenzyme F420 hydrogenase/dehydrogenase beta subunit C-terminal" evidence="2">
    <location>
        <begin position="138"/>
        <end position="306"/>
    </location>
</feature>
<proteinExistence type="predicted"/>
<dbReference type="EMBL" id="JASNJE010000021">
    <property type="protein sequence ID" value="MDK3074562.1"/>
    <property type="molecule type" value="Genomic_DNA"/>
</dbReference>
<dbReference type="InterPro" id="IPR007516">
    <property type="entry name" value="Co_F420_Hydgase/DH_bsu_N"/>
</dbReference>
<protein>
    <submittedName>
        <fullName evidence="3">Coenzyme F420 hydrogenase/dehydrogenase, beta subunit C-terminal domain</fullName>
    </submittedName>
</protein>
<evidence type="ECO:0000259" key="2">
    <source>
        <dbReference type="Pfam" id="PF04432"/>
    </source>
</evidence>
<dbReference type="Pfam" id="PF04432">
    <property type="entry name" value="FrhB_FdhB_C"/>
    <property type="match status" value="1"/>
</dbReference>